<organism evidence="1 2">
    <name type="scientific">Zarea fungicola</name>
    <dbReference type="NCBI Taxonomy" id="93591"/>
    <lineage>
        <taxon>Eukaryota</taxon>
        <taxon>Fungi</taxon>
        <taxon>Dikarya</taxon>
        <taxon>Ascomycota</taxon>
        <taxon>Pezizomycotina</taxon>
        <taxon>Sordariomycetes</taxon>
        <taxon>Hypocreomycetidae</taxon>
        <taxon>Hypocreales</taxon>
        <taxon>Cordycipitaceae</taxon>
        <taxon>Zarea</taxon>
    </lineage>
</organism>
<sequence>MMHFTQSKLAAVLALASLGSCVHYTDSCQDSQLDGSILSGHCGDNKGGYPYSSLDLNQKVGNAWGVLTWGGVNFLGSCQEVQYNSWNGVLSAKCGDDKGGYISTVLNLNDYIGNSWGTLTFD</sequence>
<accession>A0ACC1NSM2</accession>
<protein>
    <submittedName>
        <fullName evidence="1">Uncharacterized protein</fullName>
    </submittedName>
</protein>
<evidence type="ECO:0000313" key="2">
    <source>
        <dbReference type="Proteomes" id="UP001143910"/>
    </source>
</evidence>
<dbReference type="Proteomes" id="UP001143910">
    <property type="component" value="Unassembled WGS sequence"/>
</dbReference>
<evidence type="ECO:0000313" key="1">
    <source>
        <dbReference type="EMBL" id="KAJ2981414.1"/>
    </source>
</evidence>
<gene>
    <name evidence="1" type="ORF">NQ176_g2031</name>
</gene>
<name>A0ACC1NSM2_9HYPO</name>
<proteinExistence type="predicted"/>
<reference evidence="1" key="1">
    <citation type="submission" date="2022-08" db="EMBL/GenBank/DDBJ databases">
        <title>Genome Sequence of Lecanicillium fungicola.</title>
        <authorList>
            <person name="Buettner E."/>
        </authorList>
    </citation>
    <scope>NUCLEOTIDE SEQUENCE</scope>
    <source>
        <strain evidence="1">Babe33</strain>
    </source>
</reference>
<keyword evidence="2" id="KW-1185">Reference proteome</keyword>
<comment type="caution">
    <text evidence="1">The sequence shown here is derived from an EMBL/GenBank/DDBJ whole genome shotgun (WGS) entry which is preliminary data.</text>
</comment>
<dbReference type="EMBL" id="JANJQO010000132">
    <property type="protein sequence ID" value="KAJ2981414.1"/>
    <property type="molecule type" value="Genomic_DNA"/>
</dbReference>